<dbReference type="SUPFAM" id="SSF56281">
    <property type="entry name" value="Metallo-hydrolase/oxidoreductase"/>
    <property type="match status" value="1"/>
</dbReference>
<dbReference type="PANTHER" id="PTHR23131">
    <property type="entry name" value="ENDORIBONUCLEASE LACTB2"/>
    <property type="match status" value="1"/>
</dbReference>
<evidence type="ECO:0000313" key="5">
    <source>
        <dbReference type="Proteomes" id="UP000606991"/>
    </source>
</evidence>
<reference evidence="3" key="2">
    <citation type="submission" date="2018-05" db="EMBL/GenBank/DDBJ databases">
        <authorList>
            <person name="Ferrari B."/>
        </authorList>
    </citation>
    <scope>NUCLEOTIDE SEQUENCE</scope>
    <source>
        <strain evidence="3">RRmetagenome_bin12</strain>
    </source>
</reference>
<evidence type="ECO:0000259" key="1">
    <source>
        <dbReference type="SMART" id="SM00849"/>
    </source>
</evidence>
<protein>
    <submittedName>
        <fullName evidence="3">MBL fold metallo-hydrolase</fullName>
    </submittedName>
</protein>
<gene>
    <name evidence="3" type="ORF">DLM65_15015</name>
    <name evidence="2" type="ORF">JF886_00415</name>
</gene>
<evidence type="ECO:0000313" key="3">
    <source>
        <dbReference type="EMBL" id="PZR77724.1"/>
    </source>
</evidence>
<dbReference type="CDD" id="cd07725">
    <property type="entry name" value="TTHA1429-like_MBL-fold"/>
    <property type="match status" value="1"/>
</dbReference>
<name>A0A2W6A236_9BACT</name>
<comment type="caution">
    <text evidence="3">The sequence shown here is derived from an EMBL/GenBank/DDBJ whole genome shotgun (WGS) entry which is preliminary data.</text>
</comment>
<dbReference type="Proteomes" id="UP000248724">
    <property type="component" value="Unassembled WGS sequence"/>
</dbReference>
<feature type="domain" description="Metallo-beta-lactamase" evidence="1">
    <location>
        <begin position="35"/>
        <end position="252"/>
    </location>
</feature>
<dbReference type="EMBL" id="JAEKNS010000007">
    <property type="protein sequence ID" value="MBJ7593319.1"/>
    <property type="molecule type" value="Genomic_DNA"/>
</dbReference>
<evidence type="ECO:0000313" key="4">
    <source>
        <dbReference type="Proteomes" id="UP000248724"/>
    </source>
</evidence>
<dbReference type="Proteomes" id="UP000606991">
    <property type="component" value="Unassembled WGS sequence"/>
</dbReference>
<accession>A0A2W6A236</accession>
<reference evidence="2 5" key="3">
    <citation type="submission" date="2020-10" db="EMBL/GenBank/DDBJ databases">
        <title>Ca. Dormibacterota MAGs.</title>
        <authorList>
            <person name="Montgomery K."/>
        </authorList>
    </citation>
    <scope>NUCLEOTIDE SEQUENCE [LARGE SCALE GENOMIC DNA]</scope>
    <source>
        <strain evidence="2">SC8812_S17_18</strain>
    </source>
</reference>
<sequence length="347" mass="37480">MASAGDRTWEEPGAHAVSPGVFRIPLPLPGDGLRAVNVYALQGEGGITLVDSGMSRTASWDALQAGLKQAGAELGDVRRVLVTHIHRDHFGQACAVRQASGATVLLGRGEQRSLEYILDDTQGDRRAPWIARLRRNGAAELVDELVRADADRQSPPESEGLWELPDDWADDGERVAVGERSLVAIETPGHTRGHVTFMDAAARILFAGDHVLPHITPSIGFEPLADGLPLADFLKSLMKVRDLAVDTVLPAHGPPFNGLATRVDELLAHHAARLAASRAALTGGARTAFDVARVLPWTRRDRHYDELDGFNRQLAVQETAAHLDLLVSEGTVRETTVDGVRRYEAVG</sequence>
<dbReference type="Gene3D" id="1.10.10.10">
    <property type="entry name" value="Winged helix-like DNA-binding domain superfamily/Winged helix DNA-binding domain"/>
    <property type="match status" value="1"/>
</dbReference>
<evidence type="ECO:0000313" key="2">
    <source>
        <dbReference type="EMBL" id="MBJ7593319.1"/>
    </source>
</evidence>
<dbReference type="EMBL" id="QHBU01000286">
    <property type="protein sequence ID" value="PZR77724.1"/>
    <property type="molecule type" value="Genomic_DNA"/>
</dbReference>
<dbReference type="InterPro" id="IPR050662">
    <property type="entry name" value="Sec-metab_biosynth-thioest"/>
</dbReference>
<dbReference type="InterPro" id="IPR036866">
    <property type="entry name" value="RibonucZ/Hydroxyglut_hydro"/>
</dbReference>
<reference evidence="3 4" key="1">
    <citation type="journal article" date="2017" name="Nature">
        <title>Atmospheric trace gases support primary production in Antarctic desert surface soil.</title>
        <authorList>
            <person name="Ji M."/>
            <person name="Greening C."/>
            <person name="Vanwonterghem I."/>
            <person name="Carere C.R."/>
            <person name="Bay S.K."/>
            <person name="Steen J.A."/>
            <person name="Montgomery K."/>
            <person name="Lines T."/>
            <person name="Beardall J."/>
            <person name="van Dorst J."/>
            <person name="Snape I."/>
            <person name="Stott M.B."/>
            <person name="Hugenholtz P."/>
            <person name="Ferrari B.C."/>
        </authorList>
    </citation>
    <scope>NUCLEOTIDE SEQUENCE [LARGE SCALE GENOMIC DNA]</scope>
    <source>
        <strain evidence="3">RRmetagenome_bin12</strain>
    </source>
</reference>
<dbReference type="Gene3D" id="3.60.15.10">
    <property type="entry name" value="Ribonuclease Z/Hydroxyacylglutathione hydrolase-like"/>
    <property type="match status" value="1"/>
</dbReference>
<proteinExistence type="predicted"/>
<accession>A0A934JSY6</accession>
<dbReference type="InterPro" id="IPR001279">
    <property type="entry name" value="Metallo-B-lactamas"/>
</dbReference>
<dbReference type="RefSeq" id="WP_337308482.1">
    <property type="nucleotide sequence ID" value="NZ_JAEKNS010000007.1"/>
</dbReference>
<dbReference type="InterPro" id="IPR036388">
    <property type="entry name" value="WH-like_DNA-bd_sf"/>
</dbReference>
<dbReference type="PANTHER" id="PTHR23131:SF4">
    <property type="entry name" value="METALLO-BETA-LACTAMASE SUPERFAMILY POTEIN"/>
    <property type="match status" value="1"/>
</dbReference>
<dbReference type="Pfam" id="PF00753">
    <property type="entry name" value="Lactamase_B"/>
    <property type="match status" value="1"/>
</dbReference>
<dbReference type="SMART" id="SM00849">
    <property type="entry name" value="Lactamase_B"/>
    <property type="match status" value="1"/>
</dbReference>
<dbReference type="AlphaFoldDB" id="A0A2W6A236"/>
<organism evidence="3 4">
    <name type="scientific">Candidatus Aeolococcus gillhamiae</name>
    <dbReference type="NCBI Taxonomy" id="3127015"/>
    <lineage>
        <taxon>Bacteria</taxon>
        <taxon>Bacillati</taxon>
        <taxon>Candidatus Dormiibacterota</taxon>
        <taxon>Candidatus Dormibacteria</taxon>
        <taxon>Candidatus Aeolococcales</taxon>
        <taxon>Candidatus Aeolococcaceae</taxon>
        <taxon>Candidatus Aeolococcus</taxon>
    </lineage>
</organism>